<organism evidence="9 10">
    <name type="scientific">Pinctada imbricata</name>
    <name type="common">Atlantic pearl-oyster</name>
    <name type="synonym">Pinctada martensii</name>
    <dbReference type="NCBI Taxonomy" id="66713"/>
    <lineage>
        <taxon>Eukaryota</taxon>
        <taxon>Metazoa</taxon>
        <taxon>Spiralia</taxon>
        <taxon>Lophotrochozoa</taxon>
        <taxon>Mollusca</taxon>
        <taxon>Bivalvia</taxon>
        <taxon>Autobranchia</taxon>
        <taxon>Pteriomorphia</taxon>
        <taxon>Pterioida</taxon>
        <taxon>Pterioidea</taxon>
        <taxon>Pteriidae</taxon>
        <taxon>Pinctada</taxon>
    </lineage>
</organism>
<feature type="coiled-coil region" evidence="8">
    <location>
        <begin position="694"/>
        <end position="721"/>
    </location>
</feature>
<reference evidence="9" key="1">
    <citation type="submission" date="2019-08" db="EMBL/GenBank/DDBJ databases">
        <title>The improved chromosome-level genome for the pearl oyster Pinctada fucata martensii using PacBio sequencing and Hi-C.</title>
        <authorList>
            <person name="Zheng Z."/>
        </authorList>
    </citation>
    <scope>NUCLEOTIDE SEQUENCE</scope>
    <source>
        <strain evidence="9">ZZ-2019</strain>
        <tissue evidence="9">Adductor muscle</tissue>
    </source>
</reference>
<sequence length="724" mass="82661">MAAIDWRKLNRNEIFKQLRENNAKDSNKKLKSESKGIVTIQNNDLFVWDSYELKVIRFNLRDLENGNEERFQNLLCTTPPRFEVENLTFNPSGCLLALWGQEGVVVMEMPQKWGKYGDYSGGKQTVSCKSTSIAEHFFATHKATRLLQMSWHPGSETDTHITCLTSDNTLSTYNISEPESPSQIIKFGENVQEFSQSPSRKNFSAVLGDVAASFDFGTPLELVKKQRLHSSSLRPLEPDIVWPVYVVRGNGDVIMAYTDLRKNKSGAGRLGIQGPLLMYPPAEDNYGVDACTVTVLGQNPSVLVVATCQGKLHHCVVLPAGLDDNQSVQSESSWNSLTENTSLYESPTEVSLYVYESVELELSLTTNKVQTDEPIEDDFTCPIKLIKDPMYPDRYHCTHGAGVHTVVLPWLQNCQKFCSEDVNDLDPPGQDDCIVEHLVCTKPLPSSPPAPVYGIGVIKDMTLDPILLTLTCDYEFITLPLRKRLQSYTPLPLVSESPSKVHQSPLRKIYREPFHQFIAKILERKVTNPLLKSGKKTDIGQQECFQLLTRTTQIFREEYLQKQDRAQQEIQKRVRILRDLHLQQSKDLKALVTTQHVVRDNAQNLAVKCDDCQDKHQEILHRIERVMRRLQSRFPVLSSAERNMKRELETMEEQIEGFKNSLQQLKIKREYQDRQLDMEQRKNISSPVLRKAQVQQMRQILKEEGDDLSELKKRVSNLRLEAGV</sequence>
<dbReference type="GO" id="GO:0000055">
    <property type="term" value="P:ribosomal large subunit export from nucleus"/>
    <property type="evidence" value="ECO:0007669"/>
    <property type="project" value="InterPro"/>
</dbReference>
<dbReference type="PANTHER" id="PTHR13257:SF0">
    <property type="entry name" value="NUCLEAR PORE COMPLEX PROTEIN NUP88"/>
    <property type="match status" value="1"/>
</dbReference>
<keyword evidence="5" id="KW-0811">Translocation</keyword>
<evidence type="ECO:0000256" key="5">
    <source>
        <dbReference type="ARBA" id="ARBA00023010"/>
    </source>
</evidence>
<dbReference type="InterPro" id="IPR036322">
    <property type="entry name" value="WD40_repeat_dom_sf"/>
</dbReference>
<evidence type="ECO:0000256" key="8">
    <source>
        <dbReference type="SAM" id="Coils"/>
    </source>
</evidence>
<keyword evidence="6" id="KW-0906">Nuclear pore complex</keyword>
<evidence type="ECO:0000313" key="9">
    <source>
        <dbReference type="EMBL" id="KAK3082723.1"/>
    </source>
</evidence>
<dbReference type="PANTHER" id="PTHR13257">
    <property type="entry name" value="NUCLEOPORIN NUP84-RELATED"/>
    <property type="match status" value="1"/>
</dbReference>
<protein>
    <recommendedName>
        <fullName evidence="11">Nuclear pore complex protein Nup88</fullName>
    </recommendedName>
</protein>
<dbReference type="EMBL" id="VSWD01000014">
    <property type="protein sequence ID" value="KAK3082723.1"/>
    <property type="molecule type" value="Genomic_DNA"/>
</dbReference>
<dbReference type="Pfam" id="PF10168">
    <property type="entry name" value="Nup88"/>
    <property type="match status" value="1"/>
</dbReference>
<dbReference type="InterPro" id="IPR019321">
    <property type="entry name" value="Nucleoporin_Nup88"/>
</dbReference>
<dbReference type="GO" id="GO:0005643">
    <property type="term" value="C:nuclear pore"/>
    <property type="evidence" value="ECO:0007669"/>
    <property type="project" value="UniProtKB-SubCell"/>
</dbReference>
<proteinExistence type="predicted"/>
<name>A0AA88XDI7_PINIB</name>
<evidence type="ECO:0000256" key="2">
    <source>
        <dbReference type="ARBA" id="ARBA00022448"/>
    </source>
</evidence>
<keyword evidence="2" id="KW-0813">Transport</keyword>
<dbReference type="GO" id="GO:0006406">
    <property type="term" value="P:mRNA export from nucleus"/>
    <property type="evidence" value="ECO:0007669"/>
    <property type="project" value="TreeGrafter"/>
</dbReference>
<accession>A0AA88XDI7</accession>
<feature type="coiled-coil region" evidence="8">
    <location>
        <begin position="641"/>
        <end position="668"/>
    </location>
</feature>
<dbReference type="SUPFAM" id="SSF50978">
    <property type="entry name" value="WD40 repeat-like"/>
    <property type="match status" value="1"/>
</dbReference>
<evidence type="ECO:0000256" key="7">
    <source>
        <dbReference type="ARBA" id="ARBA00023242"/>
    </source>
</evidence>
<evidence type="ECO:0000256" key="4">
    <source>
        <dbReference type="ARBA" id="ARBA00022927"/>
    </source>
</evidence>
<evidence type="ECO:0000256" key="1">
    <source>
        <dbReference type="ARBA" id="ARBA00004567"/>
    </source>
</evidence>
<evidence type="ECO:0000256" key="3">
    <source>
        <dbReference type="ARBA" id="ARBA00022816"/>
    </source>
</evidence>
<dbReference type="AlphaFoldDB" id="A0AA88XDI7"/>
<keyword evidence="10" id="KW-1185">Reference proteome</keyword>
<dbReference type="GO" id="GO:0000056">
    <property type="term" value="P:ribosomal small subunit export from nucleus"/>
    <property type="evidence" value="ECO:0007669"/>
    <property type="project" value="InterPro"/>
</dbReference>
<comment type="subcellular location">
    <subcellularLocation>
        <location evidence="1">Nucleus</location>
        <location evidence="1">Nuclear pore complex</location>
    </subcellularLocation>
</comment>
<dbReference type="GO" id="GO:0017056">
    <property type="term" value="F:structural constituent of nuclear pore"/>
    <property type="evidence" value="ECO:0007669"/>
    <property type="project" value="InterPro"/>
</dbReference>
<gene>
    <name evidence="9" type="ORF">FSP39_003496</name>
</gene>
<dbReference type="InterPro" id="IPR037700">
    <property type="entry name" value="NUP88/NUP82"/>
</dbReference>
<keyword evidence="3" id="KW-0509">mRNA transport</keyword>
<evidence type="ECO:0000256" key="6">
    <source>
        <dbReference type="ARBA" id="ARBA00023132"/>
    </source>
</evidence>
<comment type="caution">
    <text evidence="9">The sequence shown here is derived from an EMBL/GenBank/DDBJ whole genome shotgun (WGS) entry which is preliminary data.</text>
</comment>
<evidence type="ECO:0000313" key="10">
    <source>
        <dbReference type="Proteomes" id="UP001186944"/>
    </source>
</evidence>
<evidence type="ECO:0008006" key="11">
    <source>
        <dbReference type="Google" id="ProtNLM"/>
    </source>
</evidence>
<dbReference type="GO" id="GO:0006606">
    <property type="term" value="P:protein import into nucleus"/>
    <property type="evidence" value="ECO:0007669"/>
    <property type="project" value="TreeGrafter"/>
</dbReference>
<dbReference type="Proteomes" id="UP001186944">
    <property type="component" value="Unassembled WGS sequence"/>
</dbReference>
<keyword evidence="7" id="KW-0539">Nucleus</keyword>
<keyword evidence="8" id="KW-0175">Coiled coil</keyword>
<keyword evidence="4" id="KW-0653">Protein transport</keyword>